<reference evidence="7" key="1">
    <citation type="submission" date="2020-08" db="EMBL/GenBank/DDBJ databases">
        <title>Genome public.</title>
        <authorList>
            <person name="Liu C."/>
            <person name="Sun Q."/>
        </authorList>
    </citation>
    <scope>NUCLEOTIDE SEQUENCE</scope>
    <source>
        <strain evidence="7">NSJ-15</strain>
    </source>
</reference>
<evidence type="ECO:0000256" key="4">
    <source>
        <dbReference type="ARBA" id="ARBA00022777"/>
    </source>
</evidence>
<keyword evidence="5" id="KW-0812">Transmembrane</keyword>
<dbReference type="PANTHER" id="PTHR34220">
    <property type="entry name" value="SENSOR HISTIDINE KINASE YPDA"/>
    <property type="match status" value="1"/>
</dbReference>
<dbReference type="SMART" id="SM00304">
    <property type="entry name" value="HAMP"/>
    <property type="match status" value="1"/>
</dbReference>
<keyword evidence="3" id="KW-0808">Transferase</keyword>
<dbReference type="GO" id="GO:0016020">
    <property type="term" value="C:membrane"/>
    <property type="evidence" value="ECO:0007669"/>
    <property type="project" value="UniProtKB-SubCell"/>
</dbReference>
<dbReference type="PANTHER" id="PTHR34220:SF7">
    <property type="entry name" value="SENSOR HISTIDINE KINASE YPDA"/>
    <property type="match status" value="1"/>
</dbReference>
<dbReference type="Pfam" id="PF02518">
    <property type="entry name" value="HATPase_c"/>
    <property type="match status" value="1"/>
</dbReference>
<dbReference type="GO" id="GO:0000155">
    <property type="term" value="F:phosphorelay sensor kinase activity"/>
    <property type="evidence" value="ECO:0007669"/>
    <property type="project" value="InterPro"/>
</dbReference>
<accession>A0A8J6P5Y6</accession>
<evidence type="ECO:0000256" key="5">
    <source>
        <dbReference type="SAM" id="Phobius"/>
    </source>
</evidence>
<feature type="transmembrane region" description="Helical" evidence="5">
    <location>
        <begin position="20"/>
        <end position="39"/>
    </location>
</feature>
<dbReference type="InterPro" id="IPR003660">
    <property type="entry name" value="HAMP_dom"/>
</dbReference>
<evidence type="ECO:0000256" key="2">
    <source>
        <dbReference type="ARBA" id="ARBA00022553"/>
    </source>
</evidence>
<feature type="transmembrane region" description="Helical" evidence="5">
    <location>
        <begin position="310"/>
        <end position="334"/>
    </location>
</feature>
<comment type="subcellular location">
    <subcellularLocation>
        <location evidence="1">Membrane</location>
    </subcellularLocation>
</comment>
<keyword evidence="5" id="KW-1133">Transmembrane helix</keyword>
<name>A0A8J6P5Y6_9FIRM</name>
<protein>
    <submittedName>
        <fullName evidence="7">Sensor histidine kinase</fullName>
    </submittedName>
</protein>
<organism evidence="7 8">
    <name type="scientific">Massiliimalia timonensis</name>
    <dbReference type="NCBI Taxonomy" id="1987501"/>
    <lineage>
        <taxon>Bacteria</taxon>
        <taxon>Bacillati</taxon>
        <taxon>Bacillota</taxon>
        <taxon>Clostridia</taxon>
        <taxon>Eubacteriales</taxon>
        <taxon>Oscillospiraceae</taxon>
        <taxon>Massiliimalia</taxon>
    </lineage>
</organism>
<dbReference type="Pfam" id="PF00672">
    <property type="entry name" value="HAMP"/>
    <property type="match status" value="1"/>
</dbReference>
<dbReference type="RefSeq" id="WP_158662688.1">
    <property type="nucleotide sequence ID" value="NZ_FYDD01000004.1"/>
</dbReference>
<dbReference type="InterPro" id="IPR003594">
    <property type="entry name" value="HATPase_dom"/>
</dbReference>
<keyword evidence="2" id="KW-0597">Phosphoprotein</keyword>
<dbReference type="Gene3D" id="6.10.340.10">
    <property type="match status" value="1"/>
</dbReference>
<evidence type="ECO:0000256" key="1">
    <source>
        <dbReference type="ARBA" id="ARBA00004370"/>
    </source>
</evidence>
<dbReference type="InterPro" id="IPR050640">
    <property type="entry name" value="Bact_2-comp_sensor_kinase"/>
</dbReference>
<gene>
    <name evidence="7" type="ORF">H8702_11055</name>
</gene>
<dbReference type="OrthoDB" id="138378at2"/>
<keyword evidence="8" id="KW-1185">Reference proteome</keyword>
<dbReference type="InterPro" id="IPR036890">
    <property type="entry name" value="HATPase_C_sf"/>
</dbReference>
<dbReference type="Pfam" id="PF06580">
    <property type="entry name" value="His_kinase"/>
    <property type="match status" value="1"/>
</dbReference>
<dbReference type="Gene3D" id="3.30.565.10">
    <property type="entry name" value="Histidine kinase-like ATPase, C-terminal domain"/>
    <property type="match status" value="1"/>
</dbReference>
<dbReference type="EMBL" id="JACRTL010000007">
    <property type="protein sequence ID" value="MBC8611628.1"/>
    <property type="molecule type" value="Genomic_DNA"/>
</dbReference>
<dbReference type="PROSITE" id="PS50885">
    <property type="entry name" value="HAMP"/>
    <property type="match status" value="1"/>
</dbReference>
<dbReference type="AlphaFoldDB" id="A0A8J6P5Y6"/>
<evidence type="ECO:0000259" key="6">
    <source>
        <dbReference type="PROSITE" id="PS50885"/>
    </source>
</evidence>
<dbReference type="SUPFAM" id="SSF55874">
    <property type="entry name" value="ATPase domain of HSP90 chaperone/DNA topoisomerase II/histidine kinase"/>
    <property type="match status" value="1"/>
</dbReference>
<proteinExistence type="predicted"/>
<evidence type="ECO:0000256" key="3">
    <source>
        <dbReference type="ARBA" id="ARBA00022679"/>
    </source>
</evidence>
<keyword evidence="5" id="KW-0472">Membrane</keyword>
<dbReference type="InterPro" id="IPR010559">
    <property type="entry name" value="Sig_transdc_His_kin_internal"/>
</dbReference>
<dbReference type="CDD" id="cd06225">
    <property type="entry name" value="HAMP"/>
    <property type="match status" value="1"/>
</dbReference>
<dbReference type="Proteomes" id="UP000632659">
    <property type="component" value="Unassembled WGS sequence"/>
</dbReference>
<sequence>MRLIAQLKKTIRQYSMRTKLTISFSIAVITILMIIMILLSRLVNNYYQEKILFSADQSFEQANSFIQNYLDTMIYVSDQIYYNNDVQQLLSQNDLGKFQSYGEQYRDFLRLDSVCRTAELVETIYMARLFVPDQLTYSENMRHFEKMSVLENRKDYEIFLNNGGGSFFTAPEMIKMPGLNYEVEIVSLLRVILTTDGTIEPIGVQQIGIQTSKIKSVLEKSEITKSGIVYLVNSAGEIISCSDENNDLLRKLKQAGELPWPASSDSWSEVTVQKQSYYMNQAQLDSADWSLVALIPQREIIQQSKQLESIILVLSFAAVIAIFIVSSAISKYYTNRLSYLTEMMHEVQNGELDIDLKIKESDEIGDLFHSFSYMTQQLKLLMEEKYRSGKAVKTAQLQALRAQINPHFLYNTLELINWEAIDHNVPEISEIAKSLSQFYRISLNKGMEIVSLEKELNHVRAYVNIQNYHFDGAIQLYIDVPEELLQCSCINIILQPLVENSILHGMEETLSGEEYPIYISAKQVEQDIILSIQDEGTGMSSQQIKDIMNMKSLKVTGYGIKNIDLRLKLTYGEQYGLSYQSSVGKGTTVKIRIPFQPYRSEQQIKLDE</sequence>
<dbReference type="Gene3D" id="3.30.450.20">
    <property type="entry name" value="PAS domain"/>
    <property type="match status" value="1"/>
</dbReference>
<dbReference type="SUPFAM" id="SSF158472">
    <property type="entry name" value="HAMP domain-like"/>
    <property type="match status" value="1"/>
</dbReference>
<keyword evidence="4 7" id="KW-0418">Kinase</keyword>
<evidence type="ECO:0000313" key="8">
    <source>
        <dbReference type="Proteomes" id="UP000632659"/>
    </source>
</evidence>
<evidence type="ECO:0000313" key="7">
    <source>
        <dbReference type="EMBL" id="MBC8611628.1"/>
    </source>
</evidence>
<comment type="caution">
    <text evidence="7">The sequence shown here is derived from an EMBL/GenBank/DDBJ whole genome shotgun (WGS) entry which is preliminary data.</text>
</comment>
<feature type="domain" description="HAMP" evidence="6">
    <location>
        <begin position="331"/>
        <end position="383"/>
    </location>
</feature>